<gene>
    <name evidence="1" type="ORF">IWQ60_006154</name>
</gene>
<evidence type="ECO:0000313" key="1">
    <source>
        <dbReference type="EMBL" id="KAJ1923003.1"/>
    </source>
</evidence>
<sequence length="789" mass="86581">MSHRAAPSSSSARALAASNSVASYYPSSPKSPTITRLGQRPRRLFSLVCRKVTGRPPIRGRSASEGSPLLRIDSYATSVSTVTSASDNPLVTAECSAKEEVPRLSLAGLSGSGDFLSLRSPLENLLGDSDYFTQTFATTGHGPAAAVGPVSDPQWLPVQMTPTSPPPYLRSDSFASDVTVTSPEPVNSVPVYLGEDPNQLFDMGSNLLLGLNGYPVNLELASIYLEMAHNYGQTDATAVLGFCYEFGLGVAMDYRLAEHCYLTAAKSGNGLGMTRMVFLRKFGRPGVVINQPEADRWQQLVNRQGVHALKWLRTAAERVSHPAAQYALGLCYLDGVGFPKHERRAFEYFRRAALSDLDRAQSVLGYCYIEGIGVTKNLSEALNWYRRAADQGETMAIYNLGYCYEYGVGVSRDVNAACHWYRRAAEQGNAFAQNSLGYCYEDGIGLAKDPCEAAVWYRRSAEQGYPWAQCNLGYCYQYGIGLAKDYEQGARWYLRAAEQGYSRAQHNVGFCYQNGIGIDQCGATAFRWYQASAAKGNIFAFHSLGYCYQYGMGVAVDLRRAVEWYTKAAEKRHAPAQLSLGYCYRNGIGVDVNLVTAYEWFEKAATQGNHLAQNSVGYCFEEGLGVTADPVQAFRWYSASAAQDNAWAQCNVGQCYLLGIGVAQDATRAAEWFTLAAAQDLSRAQQKIGYCYQHGLGVPRDLERAFQFYLRAARQNHAMGILHLATCFEQGIGVARDVSQAIHWLQRGSALGDLTAAERFRELTVRCCLAQLKAELGCDRRVSPIAPCA</sequence>
<evidence type="ECO:0000313" key="2">
    <source>
        <dbReference type="Proteomes" id="UP001150569"/>
    </source>
</evidence>
<protein>
    <submittedName>
        <fullName evidence="1">Uncharacterized protein</fullName>
    </submittedName>
</protein>
<dbReference type="Proteomes" id="UP001150569">
    <property type="component" value="Unassembled WGS sequence"/>
</dbReference>
<keyword evidence="2" id="KW-1185">Reference proteome</keyword>
<proteinExistence type="predicted"/>
<accession>A0A9W8DTZ4</accession>
<dbReference type="SMART" id="SM00671">
    <property type="entry name" value="SEL1"/>
    <property type="match status" value="14"/>
</dbReference>
<dbReference type="InterPro" id="IPR011990">
    <property type="entry name" value="TPR-like_helical_dom_sf"/>
</dbReference>
<dbReference type="InterPro" id="IPR052945">
    <property type="entry name" value="Mitotic_Regulator"/>
</dbReference>
<dbReference type="OrthoDB" id="272077at2759"/>
<dbReference type="Gene3D" id="1.25.40.10">
    <property type="entry name" value="Tetratricopeptide repeat domain"/>
    <property type="match status" value="4"/>
</dbReference>
<name>A0A9W8DTZ4_9FUNG</name>
<dbReference type="PANTHER" id="PTHR43628:SF1">
    <property type="entry name" value="CHITIN SYNTHASE REGULATORY FACTOR 2-RELATED"/>
    <property type="match status" value="1"/>
</dbReference>
<reference evidence="1" key="1">
    <citation type="submission" date="2022-07" db="EMBL/GenBank/DDBJ databases">
        <title>Phylogenomic reconstructions and comparative analyses of Kickxellomycotina fungi.</title>
        <authorList>
            <person name="Reynolds N.K."/>
            <person name="Stajich J.E."/>
            <person name="Barry K."/>
            <person name="Grigoriev I.V."/>
            <person name="Crous P."/>
            <person name="Smith M.E."/>
        </authorList>
    </citation>
    <scope>NUCLEOTIDE SEQUENCE</scope>
    <source>
        <strain evidence="1">RSA 861</strain>
    </source>
</reference>
<dbReference type="AlphaFoldDB" id="A0A9W8DTZ4"/>
<comment type="caution">
    <text evidence="1">The sequence shown here is derived from an EMBL/GenBank/DDBJ whole genome shotgun (WGS) entry which is preliminary data.</text>
</comment>
<dbReference type="PANTHER" id="PTHR43628">
    <property type="entry name" value="ACTIVATOR OF C KINASE PROTEIN 1-RELATED"/>
    <property type="match status" value="1"/>
</dbReference>
<organism evidence="1 2">
    <name type="scientific">Tieghemiomyces parasiticus</name>
    <dbReference type="NCBI Taxonomy" id="78921"/>
    <lineage>
        <taxon>Eukaryota</taxon>
        <taxon>Fungi</taxon>
        <taxon>Fungi incertae sedis</taxon>
        <taxon>Zoopagomycota</taxon>
        <taxon>Kickxellomycotina</taxon>
        <taxon>Dimargaritomycetes</taxon>
        <taxon>Dimargaritales</taxon>
        <taxon>Dimargaritaceae</taxon>
        <taxon>Tieghemiomyces</taxon>
    </lineage>
</organism>
<dbReference type="InterPro" id="IPR006597">
    <property type="entry name" value="Sel1-like"/>
</dbReference>
<dbReference type="EMBL" id="JANBPT010000360">
    <property type="protein sequence ID" value="KAJ1923003.1"/>
    <property type="molecule type" value="Genomic_DNA"/>
</dbReference>
<dbReference type="Pfam" id="PF08238">
    <property type="entry name" value="Sel1"/>
    <property type="match status" value="14"/>
</dbReference>
<dbReference type="SUPFAM" id="SSF81901">
    <property type="entry name" value="HCP-like"/>
    <property type="match status" value="4"/>
</dbReference>